<dbReference type="EMBL" id="JAPFFF010000013">
    <property type="protein sequence ID" value="KAK8872243.1"/>
    <property type="molecule type" value="Genomic_DNA"/>
</dbReference>
<comment type="caution">
    <text evidence="1">The sequence shown here is derived from an EMBL/GenBank/DDBJ whole genome shotgun (WGS) entry which is preliminary data.</text>
</comment>
<gene>
    <name evidence="1" type="ORF">M9Y10_008009</name>
</gene>
<sequence length="91" mass="11140">MNIWPLFIQSHIQHGRHHLQLHCKLEYHKSFQKQVGTFEKETKLNMYQKSKEFQIFSNLIDINYNLHQEEMLKSWVSVIGDITKLYKNIHW</sequence>
<reference evidence="1 2" key="1">
    <citation type="submission" date="2024-04" db="EMBL/GenBank/DDBJ databases">
        <title>Tritrichomonas musculus Genome.</title>
        <authorList>
            <person name="Alves-Ferreira E."/>
            <person name="Grigg M."/>
            <person name="Lorenzi H."/>
            <person name="Galac M."/>
        </authorList>
    </citation>
    <scope>NUCLEOTIDE SEQUENCE [LARGE SCALE GENOMIC DNA]</scope>
    <source>
        <strain evidence="1 2">EAF2021</strain>
    </source>
</reference>
<evidence type="ECO:0000313" key="1">
    <source>
        <dbReference type="EMBL" id="KAK8872243.1"/>
    </source>
</evidence>
<dbReference type="Proteomes" id="UP001470230">
    <property type="component" value="Unassembled WGS sequence"/>
</dbReference>
<proteinExistence type="predicted"/>
<name>A0ABR2J3V7_9EUKA</name>
<keyword evidence="2" id="KW-1185">Reference proteome</keyword>
<protein>
    <submittedName>
        <fullName evidence="1">Uncharacterized protein</fullName>
    </submittedName>
</protein>
<evidence type="ECO:0000313" key="2">
    <source>
        <dbReference type="Proteomes" id="UP001470230"/>
    </source>
</evidence>
<accession>A0ABR2J3V7</accession>
<organism evidence="1 2">
    <name type="scientific">Tritrichomonas musculus</name>
    <dbReference type="NCBI Taxonomy" id="1915356"/>
    <lineage>
        <taxon>Eukaryota</taxon>
        <taxon>Metamonada</taxon>
        <taxon>Parabasalia</taxon>
        <taxon>Tritrichomonadida</taxon>
        <taxon>Tritrichomonadidae</taxon>
        <taxon>Tritrichomonas</taxon>
    </lineage>
</organism>